<feature type="non-terminal residue" evidence="1">
    <location>
        <position position="1"/>
    </location>
</feature>
<organism evidence="1 2">
    <name type="scientific">Dentiscutata heterogama</name>
    <dbReference type="NCBI Taxonomy" id="1316150"/>
    <lineage>
        <taxon>Eukaryota</taxon>
        <taxon>Fungi</taxon>
        <taxon>Fungi incertae sedis</taxon>
        <taxon>Mucoromycota</taxon>
        <taxon>Glomeromycotina</taxon>
        <taxon>Glomeromycetes</taxon>
        <taxon>Diversisporales</taxon>
        <taxon>Gigasporaceae</taxon>
        <taxon>Dentiscutata</taxon>
    </lineage>
</organism>
<feature type="non-terminal residue" evidence="1">
    <location>
        <position position="196"/>
    </location>
</feature>
<reference evidence="1" key="1">
    <citation type="submission" date="2021-06" db="EMBL/GenBank/DDBJ databases">
        <authorList>
            <person name="Kallberg Y."/>
            <person name="Tangrot J."/>
            <person name="Rosling A."/>
        </authorList>
    </citation>
    <scope>NUCLEOTIDE SEQUENCE</scope>
    <source>
        <strain evidence="1">IL203A</strain>
    </source>
</reference>
<comment type="caution">
    <text evidence="1">The sequence shown here is derived from an EMBL/GenBank/DDBJ whole genome shotgun (WGS) entry which is preliminary data.</text>
</comment>
<evidence type="ECO:0000313" key="2">
    <source>
        <dbReference type="Proteomes" id="UP000789702"/>
    </source>
</evidence>
<protein>
    <submittedName>
        <fullName evidence="1">1688_t:CDS:1</fullName>
    </submittedName>
</protein>
<sequence>KVFPPNNESSVIVFLKYFNPDTQSLESIGQLYVREEGLVGEIFPILCMKKNLLPNTPIDVYEEIRPDRIDKMYPDFTFKRSEIINGDIICFQKALTNQEIQEHISAGRFYSIPQYYESLSKNVIVQFKSKFGYRDLIPEFGLILNNKMTYEAVINKVAVHLNVDPLSLRLTSIYFDEIDKMSLSETLHYSANLYYE</sequence>
<proteinExistence type="predicted"/>
<accession>A0ACA9PWH8</accession>
<name>A0ACA9PWH8_9GLOM</name>
<evidence type="ECO:0000313" key="1">
    <source>
        <dbReference type="EMBL" id="CAG8722973.1"/>
    </source>
</evidence>
<keyword evidence="2" id="KW-1185">Reference proteome</keyword>
<dbReference type="EMBL" id="CAJVPU010033619">
    <property type="protein sequence ID" value="CAG8722973.1"/>
    <property type="molecule type" value="Genomic_DNA"/>
</dbReference>
<dbReference type="Proteomes" id="UP000789702">
    <property type="component" value="Unassembled WGS sequence"/>
</dbReference>
<gene>
    <name evidence="1" type="ORF">DHETER_LOCUS12942</name>
</gene>